<organism evidence="6 7">
    <name type="scientific">Polyangium fumosum</name>
    <dbReference type="NCBI Taxonomy" id="889272"/>
    <lineage>
        <taxon>Bacteria</taxon>
        <taxon>Pseudomonadati</taxon>
        <taxon>Myxococcota</taxon>
        <taxon>Polyangia</taxon>
        <taxon>Polyangiales</taxon>
        <taxon>Polyangiaceae</taxon>
        <taxon>Polyangium</taxon>
    </lineage>
</organism>
<evidence type="ECO:0000313" key="7">
    <source>
        <dbReference type="Proteomes" id="UP000309215"/>
    </source>
</evidence>
<dbReference type="OrthoDB" id="5509784at2"/>
<comment type="similarity">
    <text evidence="1">Belongs to the LysR transcriptional regulatory family.</text>
</comment>
<keyword evidence="3" id="KW-0238">DNA-binding</keyword>
<dbReference type="EMBL" id="SSMQ01000005">
    <property type="protein sequence ID" value="TKD11794.1"/>
    <property type="molecule type" value="Genomic_DNA"/>
</dbReference>
<dbReference type="Gene3D" id="3.40.190.290">
    <property type="match status" value="1"/>
</dbReference>
<accession>A0A4U1JGV2</accession>
<dbReference type="InterPro" id="IPR036388">
    <property type="entry name" value="WH-like_DNA-bd_sf"/>
</dbReference>
<keyword evidence="7" id="KW-1185">Reference proteome</keyword>
<dbReference type="Gene3D" id="1.10.10.10">
    <property type="entry name" value="Winged helix-like DNA-binding domain superfamily/Winged helix DNA-binding domain"/>
    <property type="match status" value="1"/>
</dbReference>
<gene>
    <name evidence="6" type="ORF">E8A74_06565</name>
</gene>
<dbReference type="AlphaFoldDB" id="A0A4U1JGV2"/>
<dbReference type="InterPro" id="IPR005119">
    <property type="entry name" value="LysR_subst-bd"/>
</dbReference>
<dbReference type="InterPro" id="IPR036390">
    <property type="entry name" value="WH_DNA-bd_sf"/>
</dbReference>
<dbReference type="GO" id="GO:0003700">
    <property type="term" value="F:DNA-binding transcription factor activity"/>
    <property type="evidence" value="ECO:0007669"/>
    <property type="project" value="InterPro"/>
</dbReference>
<evidence type="ECO:0000256" key="3">
    <source>
        <dbReference type="ARBA" id="ARBA00023125"/>
    </source>
</evidence>
<dbReference type="InterPro" id="IPR058163">
    <property type="entry name" value="LysR-type_TF_proteobact-type"/>
</dbReference>
<proteinExistence type="inferred from homology"/>
<evidence type="ECO:0000259" key="5">
    <source>
        <dbReference type="PROSITE" id="PS50931"/>
    </source>
</evidence>
<keyword evidence="2" id="KW-0805">Transcription regulation</keyword>
<evidence type="ECO:0000313" key="6">
    <source>
        <dbReference type="EMBL" id="TKD11794.1"/>
    </source>
</evidence>
<dbReference type="SUPFAM" id="SSF46785">
    <property type="entry name" value="Winged helix' DNA-binding domain"/>
    <property type="match status" value="1"/>
</dbReference>
<evidence type="ECO:0000256" key="4">
    <source>
        <dbReference type="ARBA" id="ARBA00023163"/>
    </source>
</evidence>
<dbReference type="RefSeq" id="WP_136928068.1">
    <property type="nucleotide sequence ID" value="NZ_SSMQ01000005.1"/>
</dbReference>
<sequence>MDDPLETSELLAFAKTVEARSLSRAAIELGVPRATISRRLARLEERLGVRLLRRTTRSLTLTDAGEALHRHARIVLDAVHHAEACVRKTDDAVRGELRVSVPPMNGTSFSTMICDFARRYPEVRLHIHSTTQHVDLQRGGYDVAIRASTDLEPGLVARTLARDPVLAVASPAYLEAHGTPRTRRDLRHHRCLMGFVRGELPQTQWPFSGGKFQVEGTLFANDIHLLCDAALEGLGIALLPQLLVHLHLESGALVHVLPGAIQAESHIAVVYPEREFLPPQVRAFIDAVVAWAPELVVRAGAPKPKRAAKKRGDRATA</sequence>
<name>A0A4U1JGV2_9BACT</name>
<protein>
    <submittedName>
        <fullName evidence="6">LysR family transcriptional regulator</fullName>
    </submittedName>
</protein>
<dbReference type="Proteomes" id="UP000309215">
    <property type="component" value="Unassembled WGS sequence"/>
</dbReference>
<evidence type="ECO:0000256" key="2">
    <source>
        <dbReference type="ARBA" id="ARBA00023015"/>
    </source>
</evidence>
<dbReference type="PANTHER" id="PTHR30537">
    <property type="entry name" value="HTH-TYPE TRANSCRIPTIONAL REGULATOR"/>
    <property type="match status" value="1"/>
</dbReference>
<dbReference type="InterPro" id="IPR000847">
    <property type="entry name" value="LysR_HTH_N"/>
</dbReference>
<dbReference type="GO" id="GO:0003677">
    <property type="term" value="F:DNA binding"/>
    <property type="evidence" value="ECO:0007669"/>
    <property type="project" value="UniProtKB-KW"/>
</dbReference>
<keyword evidence="4" id="KW-0804">Transcription</keyword>
<dbReference type="PROSITE" id="PS50931">
    <property type="entry name" value="HTH_LYSR"/>
    <property type="match status" value="1"/>
</dbReference>
<dbReference type="PANTHER" id="PTHR30537:SF5">
    <property type="entry name" value="HTH-TYPE TRANSCRIPTIONAL ACTIVATOR TTDR-RELATED"/>
    <property type="match status" value="1"/>
</dbReference>
<dbReference type="SUPFAM" id="SSF53850">
    <property type="entry name" value="Periplasmic binding protein-like II"/>
    <property type="match status" value="1"/>
</dbReference>
<feature type="domain" description="HTH lysR-type" evidence="5">
    <location>
        <begin position="5"/>
        <end position="62"/>
    </location>
</feature>
<dbReference type="Pfam" id="PF03466">
    <property type="entry name" value="LysR_substrate"/>
    <property type="match status" value="1"/>
</dbReference>
<dbReference type="FunFam" id="1.10.10.10:FF:000001">
    <property type="entry name" value="LysR family transcriptional regulator"/>
    <property type="match status" value="1"/>
</dbReference>
<dbReference type="Pfam" id="PF00126">
    <property type="entry name" value="HTH_1"/>
    <property type="match status" value="1"/>
</dbReference>
<evidence type="ECO:0000256" key="1">
    <source>
        <dbReference type="ARBA" id="ARBA00009437"/>
    </source>
</evidence>
<dbReference type="CDD" id="cd08422">
    <property type="entry name" value="PBP2_CrgA_like"/>
    <property type="match status" value="1"/>
</dbReference>
<comment type="caution">
    <text evidence="6">The sequence shown here is derived from an EMBL/GenBank/DDBJ whole genome shotgun (WGS) entry which is preliminary data.</text>
</comment>
<reference evidence="6 7" key="1">
    <citation type="submission" date="2019-04" db="EMBL/GenBank/DDBJ databases">
        <authorList>
            <person name="Li Y."/>
            <person name="Wang J."/>
        </authorList>
    </citation>
    <scope>NUCLEOTIDE SEQUENCE [LARGE SCALE GENOMIC DNA]</scope>
    <source>
        <strain evidence="6 7">DSM 14668</strain>
    </source>
</reference>